<gene>
    <name evidence="8" type="ORF">PIIN_04924</name>
</gene>
<evidence type="ECO:0000256" key="5">
    <source>
        <dbReference type="ARBA" id="ARBA00023242"/>
    </source>
</evidence>
<dbReference type="GO" id="GO:0016251">
    <property type="term" value="F:RNA polymerase II general transcription initiation factor activity"/>
    <property type="evidence" value="ECO:0007669"/>
    <property type="project" value="InterPro"/>
</dbReference>
<dbReference type="InterPro" id="IPR004823">
    <property type="entry name" value="TAF_TATA-bd_Histone-like_dom"/>
</dbReference>
<dbReference type="eggNOG" id="KOG2549">
    <property type="taxonomic scope" value="Eukaryota"/>
</dbReference>
<dbReference type="PANTHER" id="PTHR10221">
    <property type="entry name" value="TRANSCRIPTION INITIATION FACTOR TFIID SUBUNIT 6"/>
    <property type="match status" value="1"/>
</dbReference>
<comment type="caution">
    <text evidence="8">The sequence shown here is derived from an EMBL/GenBank/DDBJ whole genome shotgun (WGS) entry which is preliminary data.</text>
</comment>
<dbReference type="InterPro" id="IPR046344">
    <property type="entry name" value="TAF6_C_sf"/>
</dbReference>
<evidence type="ECO:0000256" key="3">
    <source>
        <dbReference type="ARBA" id="ARBA00023015"/>
    </source>
</evidence>
<dbReference type="Pfam" id="PF07571">
    <property type="entry name" value="TAF6_C"/>
    <property type="match status" value="1"/>
</dbReference>
<protein>
    <submittedName>
        <fullName evidence="8">Related to TAF6-Subunit (60 kDa) of TFIID and SAGA complexes</fullName>
    </submittedName>
</protein>
<keyword evidence="4" id="KW-0804">Transcription</keyword>
<dbReference type="GO" id="GO:0046982">
    <property type="term" value="F:protein heterodimerization activity"/>
    <property type="evidence" value="ECO:0007669"/>
    <property type="project" value="InterPro"/>
</dbReference>
<evidence type="ECO:0000256" key="1">
    <source>
        <dbReference type="ARBA" id="ARBA00004123"/>
    </source>
</evidence>
<dbReference type="GO" id="GO:0005669">
    <property type="term" value="C:transcription factor TFIID complex"/>
    <property type="evidence" value="ECO:0007669"/>
    <property type="project" value="InterPro"/>
</dbReference>
<dbReference type="InterPro" id="IPR037796">
    <property type="entry name" value="TAF6"/>
</dbReference>
<comment type="subcellular location">
    <subcellularLocation>
        <location evidence="1">Nucleus</location>
    </subcellularLocation>
</comment>
<dbReference type="PANTHER" id="PTHR10221:SF9">
    <property type="entry name" value="TRANSCRIPTION INITIATION FACTOR TFIID SUBUNIT 6"/>
    <property type="match status" value="1"/>
</dbReference>
<dbReference type="OMA" id="DTSIVCH"/>
<name>G4TI48_SERID</name>
<dbReference type="InterPro" id="IPR011442">
    <property type="entry name" value="TAF6_C"/>
</dbReference>
<dbReference type="STRING" id="1109443.G4TI48"/>
<feature type="region of interest" description="Disordered" evidence="6">
    <location>
        <begin position="155"/>
        <end position="180"/>
    </location>
</feature>
<organism evidence="8 9">
    <name type="scientific">Serendipita indica (strain DSM 11827)</name>
    <name type="common">Root endophyte fungus</name>
    <name type="synonym">Piriformospora indica</name>
    <dbReference type="NCBI Taxonomy" id="1109443"/>
    <lineage>
        <taxon>Eukaryota</taxon>
        <taxon>Fungi</taxon>
        <taxon>Dikarya</taxon>
        <taxon>Basidiomycota</taxon>
        <taxon>Agaricomycotina</taxon>
        <taxon>Agaricomycetes</taxon>
        <taxon>Sebacinales</taxon>
        <taxon>Serendipitaceae</taxon>
        <taxon>Serendipita</taxon>
    </lineage>
</organism>
<dbReference type="SUPFAM" id="SSF47113">
    <property type="entry name" value="Histone-fold"/>
    <property type="match status" value="1"/>
</dbReference>
<proteinExistence type="inferred from homology"/>
<keyword evidence="5" id="KW-0539">Nucleus</keyword>
<dbReference type="InParanoid" id="G4TI48"/>
<evidence type="ECO:0000313" key="9">
    <source>
        <dbReference type="Proteomes" id="UP000007148"/>
    </source>
</evidence>
<keyword evidence="3" id="KW-0805">Transcription regulation</keyword>
<dbReference type="SMART" id="SM00803">
    <property type="entry name" value="TAF"/>
    <property type="match status" value="1"/>
</dbReference>
<dbReference type="Gene3D" id="1.25.40.770">
    <property type="entry name" value="TAF6, C-terminal HEAT repeat domain"/>
    <property type="match status" value="1"/>
</dbReference>
<evidence type="ECO:0000256" key="6">
    <source>
        <dbReference type="SAM" id="MobiDB-lite"/>
    </source>
</evidence>
<evidence type="ECO:0000259" key="7">
    <source>
        <dbReference type="SMART" id="SM00803"/>
    </source>
</evidence>
<evidence type="ECO:0000256" key="4">
    <source>
        <dbReference type="ARBA" id="ARBA00023163"/>
    </source>
</evidence>
<evidence type="ECO:0000313" key="8">
    <source>
        <dbReference type="EMBL" id="CCA70991.1"/>
    </source>
</evidence>
<accession>G4TI48</accession>
<dbReference type="GO" id="GO:0000124">
    <property type="term" value="C:SAGA complex"/>
    <property type="evidence" value="ECO:0007669"/>
    <property type="project" value="InterPro"/>
</dbReference>
<comment type="similarity">
    <text evidence="2">Belongs to the TAF6 family.</text>
</comment>
<dbReference type="OrthoDB" id="361039at2759"/>
<dbReference type="GO" id="GO:0003713">
    <property type="term" value="F:transcription coactivator activity"/>
    <property type="evidence" value="ECO:0007669"/>
    <property type="project" value="TreeGrafter"/>
</dbReference>
<sequence>MNGVRREQGPTPTDGSIYSAEAVQDVAASIGLPNLPDELLQRLAKDVEYRIHQVVEEAARFTRHGKRTTMNTQDIDLALQSLNIEPLYGHLSHMPTVFRRANPNPAGTNSKVAAPVYFVEDEEVDFDKVLRDEKVTLPKMVNWHAHWLAVEGIQPLTADNPPRPPLSEQKGRKQSPPRSVLAPVAPAMQGAGANRKYKPVKHVLSRELQIYYSRLTAALLPPASSITDEAQQNARRTAALASLQYDAGLQNLLPYLVRWVGQSVVTAIRNMDERERASKAADATGETLEILLKVIHALIQNERLFIEPYLHQILPPLLSILLTSSLPANPPTLRRDASEILAFISLQHGTTYPSLSERLTKTLLLALLAPSKHLDAAAITTSANNAMMIDSEGAPTESAITGPAASGATDKYDFFEGRMHGSSGSREGAVRGLASLSPQAVERGLIESAGAKVIGEEAIHDDDGEVLAAMDALATLRPRSKNPVPLDESDTETRRELEEVFGPRFARLLGQDGVWAKALLKRHVE</sequence>
<dbReference type="HOGENOM" id="CLU_021711_3_2_1"/>
<dbReference type="Proteomes" id="UP000007148">
    <property type="component" value="Unassembled WGS sequence"/>
</dbReference>
<dbReference type="FunCoup" id="G4TI48">
    <property type="interactions" value="442"/>
</dbReference>
<dbReference type="GO" id="GO:0051123">
    <property type="term" value="P:RNA polymerase II preinitiation complex assembly"/>
    <property type="evidence" value="ECO:0007669"/>
    <property type="project" value="TreeGrafter"/>
</dbReference>
<feature type="domain" description="TATA box binding protein associated factor (TAF) histone-like fold" evidence="7">
    <location>
        <begin position="16"/>
        <end position="83"/>
    </location>
</feature>
<dbReference type="InterPro" id="IPR009072">
    <property type="entry name" value="Histone-fold"/>
</dbReference>
<dbReference type="CDD" id="cd08050">
    <property type="entry name" value="TAF6C"/>
    <property type="match status" value="1"/>
</dbReference>
<dbReference type="CDD" id="cd22931">
    <property type="entry name" value="HFD_TAF6"/>
    <property type="match status" value="1"/>
</dbReference>
<dbReference type="InterPro" id="IPR016024">
    <property type="entry name" value="ARM-type_fold"/>
</dbReference>
<dbReference type="EMBL" id="CAFZ01000102">
    <property type="protein sequence ID" value="CCA70991.1"/>
    <property type="molecule type" value="Genomic_DNA"/>
</dbReference>
<keyword evidence="9" id="KW-1185">Reference proteome</keyword>
<dbReference type="Pfam" id="PF02969">
    <property type="entry name" value="TAF"/>
    <property type="match status" value="1"/>
</dbReference>
<evidence type="ECO:0000256" key="2">
    <source>
        <dbReference type="ARBA" id="ARBA00007688"/>
    </source>
</evidence>
<dbReference type="GO" id="GO:0046695">
    <property type="term" value="C:SLIK (SAGA-like) complex"/>
    <property type="evidence" value="ECO:0007669"/>
    <property type="project" value="InterPro"/>
</dbReference>
<dbReference type="SUPFAM" id="SSF48371">
    <property type="entry name" value="ARM repeat"/>
    <property type="match status" value="1"/>
</dbReference>
<dbReference type="Gene3D" id="1.10.20.10">
    <property type="entry name" value="Histone, subunit A"/>
    <property type="match status" value="1"/>
</dbReference>
<dbReference type="AlphaFoldDB" id="G4TI48"/>
<reference evidence="8 9" key="1">
    <citation type="journal article" date="2011" name="PLoS Pathog.">
        <title>Endophytic Life Strategies Decoded by Genome and Transcriptome Analyses of the Mutualistic Root Symbiont Piriformospora indica.</title>
        <authorList>
            <person name="Zuccaro A."/>
            <person name="Lahrmann U."/>
            <person name="Guldener U."/>
            <person name="Langen G."/>
            <person name="Pfiffi S."/>
            <person name="Biedenkopf D."/>
            <person name="Wong P."/>
            <person name="Samans B."/>
            <person name="Grimm C."/>
            <person name="Basiewicz M."/>
            <person name="Murat C."/>
            <person name="Martin F."/>
            <person name="Kogel K.H."/>
        </authorList>
    </citation>
    <scope>NUCLEOTIDE SEQUENCE [LARGE SCALE GENOMIC DNA]</scope>
    <source>
        <strain evidence="8 9">DSM 11827</strain>
    </source>
</reference>